<dbReference type="InterPro" id="IPR050275">
    <property type="entry name" value="PGM_Phosphatase"/>
</dbReference>
<dbReference type="PANTHER" id="PTHR48100:SF1">
    <property type="entry name" value="HISTIDINE PHOSPHATASE FAMILY PROTEIN-RELATED"/>
    <property type="match status" value="1"/>
</dbReference>
<dbReference type="SMART" id="SM00855">
    <property type="entry name" value="PGAM"/>
    <property type="match status" value="1"/>
</dbReference>
<comment type="caution">
    <text evidence="3">The sequence shown here is derived from an EMBL/GenBank/DDBJ whole genome shotgun (WGS) entry which is preliminary data.</text>
</comment>
<keyword evidence="1" id="KW-0324">Glycolysis</keyword>
<dbReference type="InterPro" id="IPR029033">
    <property type="entry name" value="His_PPase_superfam"/>
</dbReference>
<dbReference type="PROSITE" id="PS00175">
    <property type="entry name" value="PG_MUTASE"/>
    <property type="match status" value="1"/>
</dbReference>
<dbReference type="InterPro" id="IPR001345">
    <property type="entry name" value="PG/BPGM_mutase_AS"/>
</dbReference>
<evidence type="ECO:0000313" key="3">
    <source>
        <dbReference type="EMBL" id="MCY9522697.1"/>
    </source>
</evidence>
<reference evidence="3 4" key="1">
    <citation type="submission" date="2022-05" db="EMBL/GenBank/DDBJ databases">
        <title>Genome Sequencing of Bee-Associated Microbes.</title>
        <authorList>
            <person name="Dunlap C."/>
        </authorList>
    </citation>
    <scope>NUCLEOTIDE SEQUENCE [LARGE SCALE GENOMIC DNA]</scope>
    <source>
        <strain evidence="3 4">NRRL NRS-1438</strain>
    </source>
</reference>
<name>A0ABT4DZB1_9BACL</name>
<dbReference type="RefSeq" id="WP_087432147.1">
    <property type="nucleotide sequence ID" value="NZ_JAMDLV010000082.1"/>
</dbReference>
<dbReference type="Proteomes" id="UP001207626">
    <property type="component" value="Unassembled WGS sequence"/>
</dbReference>
<accession>A0ABT4DZB1</accession>
<gene>
    <name evidence="3" type="ORF">M5X09_24070</name>
</gene>
<dbReference type="Pfam" id="PF00300">
    <property type="entry name" value="His_Phos_1"/>
    <property type="match status" value="1"/>
</dbReference>
<dbReference type="EMBL" id="JAMDLW010000043">
    <property type="protein sequence ID" value="MCY9522697.1"/>
    <property type="molecule type" value="Genomic_DNA"/>
</dbReference>
<organism evidence="3 4">
    <name type="scientific">Paenibacillus apiarius</name>
    <dbReference type="NCBI Taxonomy" id="46240"/>
    <lineage>
        <taxon>Bacteria</taxon>
        <taxon>Bacillati</taxon>
        <taxon>Bacillota</taxon>
        <taxon>Bacilli</taxon>
        <taxon>Bacillales</taxon>
        <taxon>Paenibacillaceae</taxon>
        <taxon>Paenibacillus</taxon>
    </lineage>
</organism>
<dbReference type="PIRSF" id="PIRSF000709">
    <property type="entry name" value="6PFK_2-Ptase"/>
    <property type="match status" value="1"/>
</dbReference>
<evidence type="ECO:0000256" key="2">
    <source>
        <dbReference type="ARBA" id="ARBA00023235"/>
    </source>
</evidence>
<keyword evidence="2" id="KW-0413">Isomerase</keyword>
<dbReference type="PANTHER" id="PTHR48100">
    <property type="entry name" value="BROAD-SPECIFICITY PHOSPHATASE YOR283W-RELATED"/>
    <property type="match status" value="1"/>
</dbReference>
<dbReference type="InterPro" id="IPR013078">
    <property type="entry name" value="His_Pase_superF_clade-1"/>
</dbReference>
<proteinExistence type="predicted"/>
<keyword evidence="4" id="KW-1185">Reference proteome</keyword>
<evidence type="ECO:0000313" key="4">
    <source>
        <dbReference type="Proteomes" id="UP001207626"/>
    </source>
</evidence>
<dbReference type="CDD" id="cd07067">
    <property type="entry name" value="HP_PGM_like"/>
    <property type="match status" value="1"/>
</dbReference>
<sequence length="215" mass="24626">MTETILYLTRHGQTEWNVEKRMQGHKDSPLTSLGVLQAEWLQQRLKPIHFDAVYSSSSLRALRTAKIAAGSNHVTIKPIDELKEINMGLWEGQRIDFIQKHYAQEYFDFFNQPHLYKPTGSGETYTELINRVIPAIDSILSEHKGQKVLIVTHRLTLKTIMGHYGNKELNELSTLPDIESTSLSRISVKENVPSIEMYGDTSHYQMAEVRAWSGK</sequence>
<evidence type="ECO:0000256" key="1">
    <source>
        <dbReference type="ARBA" id="ARBA00023152"/>
    </source>
</evidence>
<dbReference type="Gene3D" id="3.40.50.1240">
    <property type="entry name" value="Phosphoglycerate mutase-like"/>
    <property type="match status" value="1"/>
</dbReference>
<dbReference type="SUPFAM" id="SSF53254">
    <property type="entry name" value="Phosphoglycerate mutase-like"/>
    <property type="match status" value="1"/>
</dbReference>
<protein>
    <submittedName>
        <fullName evidence="3">Histidine phosphatase family protein</fullName>
    </submittedName>
</protein>